<feature type="domain" description="Sugar phosphate transporter" evidence="6">
    <location>
        <begin position="24"/>
        <end position="302"/>
    </location>
</feature>
<evidence type="ECO:0000256" key="5">
    <source>
        <dbReference type="SAM" id="Phobius"/>
    </source>
</evidence>
<feature type="transmembrane region" description="Helical" evidence="5">
    <location>
        <begin position="193"/>
        <end position="210"/>
    </location>
</feature>
<protein>
    <recommendedName>
        <fullName evidence="6">Sugar phosphate transporter domain-containing protein</fullName>
    </recommendedName>
</protein>
<feature type="transmembrane region" description="Helical" evidence="5">
    <location>
        <begin position="288"/>
        <end position="307"/>
    </location>
</feature>
<dbReference type="EMBL" id="JALJOS010000022">
    <property type="protein sequence ID" value="KAK9826068.1"/>
    <property type="molecule type" value="Genomic_DNA"/>
</dbReference>
<evidence type="ECO:0000313" key="8">
    <source>
        <dbReference type="Proteomes" id="UP001438707"/>
    </source>
</evidence>
<feature type="transmembrane region" description="Helical" evidence="5">
    <location>
        <begin position="133"/>
        <end position="154"/>
    </location>
</feature>
<keyword evidence="4 5" id="KW-0472">Membrane</keyword>
<dbReference type="PANTHER" id="PTHR11132">
    <property type="entry name" value="SOLUTE CARRIER FAMILY 35"/>
    <property type="match status" value="1"/>
</dbReference>
<evidence type="ECO:0000313" key="7">
    <source>
        <dbReference type="EMBL" id="KAK9826068.1"/>
    </source>
</evidence>
<keyword evidence="2 5" id="KW-0812">Transmembrane</keyword>
<comment type="caution">
    <text evidence="7">The sequence shown here is derived from an EMBL/GenBank/DDBJ whole genome shotgun (WGS) entry which is preliminary data.</text>
</comment>
<evidence type="ECO:0000256" key="3">
    <source>
        <dbReference type="ARBA" id="ARBA00022989"/>
    </source>
</evidence>
<keyword evidence="8" id="KW-1185">Reference proteome</keyword>
<feature type="transmembrane region" description="Helical" evidence="5">
    <location>
        <begin position="82"/>
        <end position="103"/>
    </location>
</feature>
<proteinExistence type="predicted"/>
<feature type="transmembrane region" description="Helical" evidence="5">
    <location>
        <begin position="161"/>
        <end position="181"/>
    </location>
</feature>
<dbReference type="AlphaFoldDB" id="A0AAW1QWX5"/>
<dbReference type="Pfam" id="PF03151">
    <property type="entry name" value="TPT"/>
    <property type="match status" value="1"/>
</dbReference>
<evidence type="ECO:0000256" key="4">
    <source>
        <dbReference type="ARBA" id="ARBA00023136"/>
    </source>
</evidence>
<reference evidence="7 8" key="1">
    <citation type="journal article" date="2024" name="Nat. Commun.">
        <title>Phylogenomics reveals the evolutionary origins of lichenization in chlorophyte algae.</title>
        <authorList>
            <person name="Puginier C."/>
            <person name="Libourel C."/>
            <person name="Otte J."/>
            <person name="Skaloud P."/>
            <person name="Haon M."/>
            <person name="Grisel S."/>
            <person name="Petersen M."/>
            <person name="Berrin J.G."/>
            <person name="Delaux P.M."/>
            <person name="Dal Grande F."/>
            <person name="Keller J."/>
        </authorList>
    </citation>
    <scope>NUCLEOTIDE SEQUENCE [LARGE SCALE GENOMIC DNA]</scope>
    <source>
        <strain evidence="7 8">SAG 2145</strain>
    </source>
</reference>
<evidence type="ECO:0000256" key="1">
    <source>
        <dbReference type="ARBA" id="ARBA00004141"/>
    </source>
</evidence>
<organism evidence="7 8">
    <name type="scientific">Apatococcus lobatus</name>
    <dbReference type="NCBI Taxonomy" id="904363"/>
    <lineage>
        <taxon>Eukaryota</taxon>
        <taxon>Viridiplantae</taxon>
        <taxon>Chlorophyta</taxon>
        <taxon>core chlorophytes</taxon>
        <taxon>Trebouxiophyceae</taxon>
        <taxon>Chlorellales</taxon>
        <taxon>Chlorellaceae</taxon>
        <taxon>Apatococcus</taxon>
    </lineage>
</organism>
<comment type="subcellular location">
    <subcellularLocation>
        <location evidence="1">Membrane</location>
        <topology evidence="1">Multi-pass membrane protein</topology>
    </subcellularLocation>
</comment>
<gene>
    <name evidence="7" type="ORF">WJX74_009891</name>
</gene>
<feature type="transmembrane region" description="Helical" evidence="5">
    <location>
        <begin position="44"/>
        <end position="62"/>
    </location>
</feature>
<keyword evidence="3 5" id="KW-1133">Transmembrane helix</keyword>
<feature type="transmembrane region" description="Helical" evidence="5">
    <location>
        <begin position="231"/>
        <end position="250"/>
    </location>
</feature>
<evidence type="ECO:0000259" key="6">
    <source>
        <dbReference type="Pfam" id="PF03151"/>
    </source>
</evidence>
<accession>A0AAW1QWX5</accession>
<name>A0AAW1QWX5_9CHLO</name>
<dbReference type="InterPro" id="IPR004853">
    <property type="entry name" value="Sugar_P_trans_dom"/>
</dbReference>
<evidence type="ECO:0000256" key="2">
    <source>
        <dbReference type="ARBA" id="ARBA00022692"/>
    </source>
</evidence>
<sequence>MSTSLIPDPPPLSRKVAACLSYGAVSVSITLFNKAVFTVYKFPYPCTVTALQISVSLVYMVILQRLKLFDYGKLSFSKAKQAAPLAILWWLYVVSGLFALSYLNVPMFSVLRRGTTLLVVGGEWLIFARGPSLSALLSILVMIAGAIIAGITDLTFSLPGYIWVAICAVSTAAYLLLIKYLKDESGLSQNALLFYNNLLALPIMLAYLLLATDELQHVRTSPQLYSPSFQAFLLLSASQAFLLNLCIFWCTTVNSPVATTVTGQMKDVLTTGLGLFLFGDVRFSAKNIIGVAAGLIGGMLYSAVSLLDRRPKPELAKRIVLPSDALPPRTWSQDLGLISLQTRTMRVPSPLRKPSSLAPK</sequence>
<dbReference type="InterPro" id="IPR050186">
    <property type="entry name" value="TPT_transporter"/>
</dbReference>
<dbReference type="Proteomes" id="UP001438707">
    <property type="component" value="Unassembled WGS sequence"/>
</dbReference>
<dbReference type="GO" id="GO:0016020">
    <property type="term" value="C:membrane"/>
    <property type="evidence" value="ECO:0007669"/>
    <property type="project" value="UniProtKB-SubCell"/>
</dbReference>